<evidence type="ECO:0000256" key="3">
    <source>
        <dbReference type="ARBA" id="ARBA00022692"/>
    </source>
</evidence>
<evidence type="ECO:0000256" key="2">
    <source>
        <dbReference type="ARBA" id="ARBA00022448"/>
    </source>
</evidence>
<dbReference type="AlphaFoldDB" id="A0A8H4CSW2"/>
<evidence type="ECO:0000256" key="6">
    <source>
        <dbReference type="SAM" id="MobiDB-lite"/>
    </source>
</evidence>
<sequence length="566" mass="62467">MATVLGAPTLYVATEETHTTSTHVPSAGFRNSNPPAMDGKKDEVTWRSLPRKDQLAILCFLRFAEPVVSISLLTYLFYQLQSLDPNLDSGAVVRQVAYMQTSFMLSQCFSSMFLGRLADSHRGGRKPVLLLGVAGSLIGCVSFGFITNFKQALALRILEGLVNGNVATIRTMVSEVVAEKRYQPHAFLLLPISFNVAAMFSPLMAGQLADLAGKYPEKFGNNAFLKAWPYAPPALLSGFFLLIAFGAVFFFLEETLEPLKDRYDPGIAFTRKVSAMMFGRKVPSASRVAQEEASHEEMSRMIADDPEAAEERDSEDHPESMKPAKPQRILPLKRMFTKNMCLTLVSYAIQEYHITTYNTLWTSFLSDPVDTKDQARLPFFFSGGAGMKPDRIMWSLFIVGVMGLPTQLFIYPRINRRLGTLKMWRTFMMGMPVLYFIIPYIAAAPSTKAPPAGKEGFWVWFLIVLAQILMVGTSTFVVPAQLVLTNLSSPHPSALARTHSSAFLLTGLVRSATSSIAGVVYSYGSSHNITGLVWWIASAVAAVGCLNSRIVKEGNGHEIWLTGDTE</sequence>
<feature type="transmembrane region" description="Helical" evidence="7">
    <location>
        <begin position="392"/>
        <end position="411"/>
    </location>
</feature>
<comment type="caution">
    <text evidence="9">The sequence shown here is derived from an EMBL/GenBank/DDBJ whole genome shotgun (WGS) entry which is preliminary data.</text>
</comment>
<feature type="domain" description="Major facilitator superfamily (MFS) profile" evidence="8">
    <location>
        <begin position="55"/>
        <end position="556"/>
    </location>
</feature>
<reference evidence="9" key="2">
    <citation type="submission" date="2020-03" db="EMBL/GenBank/DDBJ databases">
        <authorList>
            <person name="Fu F.-F."/>
            <person name="Chen J."/>
        </authorList>
    </citation>
    <scope>NUCLEOTIDE SEQUENCE</scope>
    <source>
        <strain evidence="9">Lc1</strain>
    </source>
</reference>
<dbReference type="InterPro" id="IPR011701">
    <property type="entry name" value="MFS"/>
</dbReference>
<keyword evidence="4 7" id="KW-1133">Transmembrane helix</keyword>
<evidence type="ECO:0000259" key="8">
    <source>
        <dbReference type="PROSITE" id="PS50850"/>
    </source>
</evidence>
<reference evidence="9" key="1">
    <citation type="journal article" date="2020" name="Phytopathology">
        <title>Genome sequence and comparative analysis of Colletotrichum gloeosporioides isolated from Liriodendron leaves.</title>
        <authorList>
            <person name="Fu F.F."/>
            <person name="Hao Z."/>
            <person name="Wang P."/>
            <person name="Lu Y."/>
            <person name="Xue L.J."/>
            <person name="Wei G."/>
            <person name="Tian Y."/>
            <person name="Baishi H."/>
            <person name="Xu H."/>
            <person name="Shi J."/>
            <person name="Cheng T."/>
            <person name="Wang G."/>
            <person name="Yi Y."/>
            <person name="Chen J."/>
        </authorList>
    </citation>
    <scope>NUCLEOTIDE SEQUENCE</scope>
    <source>
        <strain evidence="9">Lc1</strain>
    </source>
</reference>
<comment type="subcellular location">
    <subcellularLocation>
        <location evidence="1">Membrane</location>
        <topology evidence="1">Multi-pass membrane protein</topology>
    </subcellularLocation>
</comment>
<dbReference type="Gene3D" id="1.20.1250.20">
    <property type="entry name" value="MFS general substrate transporter like domains"/>
    <property type="match status" value="1"/>
</dbReference>
<dbReference type="PROSITE" id="PS50850">
    <property type="entry name" value="MFS"/>
    <property type="match status" value="1"/>
</dbReference>
<keyword evidence="2" id="KW-0813">Transport</keyword>
<keyword evidence="10" id="KW-1185">Reference proteome</keyword>
<feature type="compositionally biased region" description="Basic and acidic residues" evidence="6">
    <location>
        <begin position="289"/>
        <end position="322"/>
    </location>
</feature>
<evidence type="ECO:0000313" key="10">
    <source>
        <dbReference type="Proteomes" id="UP000613401"/>
    </source>
</evidence>
<protein>
    <submittedName>
        <fullName evidence="9">Efflux pump azaK</fullName>
    </submittedName>
</protein>
<evidence type="ECO:0000256" key="7">
    <source>
        <dbReference type="SAM" id="Phobius"/>
    </source>
</evidence>
<accession>A0A8H4CSW2</accession>
<feature type="transmembrane region" description="Helical" evidence="7">
    <location>
        <begin position="55"/>
        <end position="77"/>
    </location>
</feature>
<dbReference type="InterPro" id="IPR036259">
    <property type="entry name" value="MFS_trans_sf"/>
</dbReference>
<evidence type="ECO:0000256" key="1">
    <source>
        <dbReference type="ARBA" id="ARBA00004141"/>
    </source>
</evidence>
<keyword evidence="3 7" id="KW-0812">Transmembrane</keyword>
<dbReference type="GO" id="GO:0022857">
    <property type="term" value="F:transmembrane transporter activity"/>
    <property type="evidence" value="ECO:0007669"/>
    <property type="project" value="InterPro"/>
</dbReference>
<feature type="transmembrane region" description="Helical" evidence="7">
    <location>
        <begin position="185"/>
        <end position="209"/>
    </location>
</feature>
<name>A0A8H4CSW2_COLGL</name>
<evidence type="ECO:0000313" key="9">
    <source>
        <dbReference type="EMBL" id="KAF3809516.1"/>
    </source>
</evidence>
<keyword evidence="5 7" id="KW-0472">Membrane</keyword>
<feature type="transmembrane region" description="Helical" evidence="7">
    <location>
        <begin position="229"/>
        <end position="252"/>
    </location>
</feature>
<feature type="region of interest" description="Disordered" evidence="6">
    <location>
        <begin position="286"/>
        <end position="324"/>
    </location>
</feature>
<feature type="transmembrane region" description="Helical" evidence="7">
    <location>
        <begin position="335"/>
        <end position="354"/>
    </location>
</feature>
<dbReference type="SUPFAM" id="SSF103473">
    <property type="entry name" value="MFS general substrate transporter"/>
    <property type="match status" value="1"/>
</dbReference>
<feature type="transmembrane region" description="Helical" evidence="7">
    <location>
        <begin position="423"/>
        <end position="442"/>
    </location>
</feature>
<dbReference type="EMBL" id="WVTB01000016">
    <property type="protein sequence ID" value="KAF3809516.1"/>
    <property type="molecule type" value="Genomic_DNA"/>
</dbReference>
<dbReference type="GeneID" id="69019918"/>
<evidence type="ECO:0000256" key="5">
    <source>
        <dbReference type="ARBA" id="ARBA00023136"/>
    </source>
</evidence>
<organism evidence="9 10">
    <name type="scientific">Colletotrichum gloeosporioides</name>
    <name type="common">Anthracnose fungus</name>
    <name type="synonym">Glomerella cingulata</name>
    <dbReference type="NCBI Taxonomy" id="474922"/>
    <lineage>
        <taxon>Eukaryota</taxon>
        <taxon>Fungi</taxon>
        <taxon>Dikarya</taxon>
        <taxon>Ascomycota</taxon>
        <taxon>Pezizomycotina</taxon>
        <taxon>Sordariomycetes</taxon>
        <taxon>Hypocreomycetidae</taxon>
        <taxon>Glomerellales</taxon>
        <taxon>Glomerellaceae</taxon>
        <taxon>Colletotrichum</taxon>
        <taxon>Colletotrichum gloeosporioides species complex</taxon>
    </lineage>
</organism>
<feature type="compositionally biased region" description="Polar residues" evidence="6">
    <location>
        <begin position="19"/>
        <end position="34"/>
    </location>
</feature>
<proteinExistence type="predicted"/>
<evidence type="ECO:0000256" key="4">
    <source>
        <dbReference type="ARBA" id="ARBA00022989"/>
    </source>
</evidence>
<dbReference type="GO" id="GO:0016020">
    <property type="term" value="C:membrane"/>
    <property type="evidence" value="ECO:0007669"/>
    <property type="project" value="UniProtKB-SubCell"/>
</dbReference>
<dbReference type="Pfam" id="PF07690">
    <property type="entry name" value="MFS_1"/>
    <property type="match status" value="1"/>
</dbReference>
<feature type="transmembrane region" description="Helical" evidence="7">
    <location>
        <begin position="457"/>
        <end position="480"/>
    </location>
</feature>
<dbReference type="RefSeq" id="XP_045268675.1">
    <property type="nucleotide sequence ID" value="XM_045412669.1"/>
</dbReference>
<gene>
    <name evidence="9" type="ORF">GCG54_00012800</name>
</gene>
<dbReference type="PANTHER" id="PTHR23504">
    <property type="entry name" value="MAJOR FACILITATOR SUPERFAMILY DOMAIN-CONTAINING PROTEIN 10"/>
    <property type="match status" value="1"/>
</dbReference>
<feature type="region of interest" description="Disordered" evidence="6">
    <location>
        <begin position="16"/>
        <end position="38"/>
    </location>
</feature>
<dbReference type="PANTHER" id="PTHR23504:SF6">
    <property type="entry name" value="MULTIDRUG TRANSPORTER, PUTATIVE (AFU_ORTHOLOGUE AFUA_4G08740)-RELATED"/>
    <property type="match status" value="1"/>
</dbReference>
<feature type="transmembrane region" description="Helical" evidence="7">
    <location>
        <begin position="127"/>
        <end position="147"/>
    </location>
</feature>
<dbReference type="Proteomes" id="UP000613401">
    <property type="component" value="Unassembled WGS sequence"/>
</dbReference>
<dbReference type="InterPro" id="IPR020846">
    <property type="entry name" value="MFS_dom"/>
</dbReference>